<dbReference type="PANTHER" id="PTHR43679">
    <property type="entry name" value="OCTANOYLTRANSFERASE LIPM-RELATED"/>
    <property type="match status" value="1"/>
</dbReference>
<accession>A0A0C1EFC2</accession>
<feature type="domain" description="BPL/LPL catalytic" evidence="1">
    <location>
        <begin position="43"/>
        <end position="253"/>
    </location>
</feature>
<proteinExistence type="predicted"/>
<dbReference type="SUPFAM" id="SSF55681">
    <property type="entry name" value="Class II aaRS and biotin synthetases"/>
    <property type="match status" value="1"/>
</dbReference>
<dbReference type="AlphaFoldDB" id="A0A0C1EFC2"/>
<dbReference type="Gene3D" id="3.30.930.10">
    <property type="entry name" value="Bira Bifunctional Protein, Domain 2"/>
    <property type="match status" value="1"/>
</dbReference>
<dbReference type="InterPro" id="IPR050664">
    <property type="entry name" value="Octanoyltrans_LipM/LipL"/>
</dbReference>
<dbReference type="InterPro" id="IPR045864">
    <property type="entry name" value="aa-tRNA-synth_II/BPL/LPL"/>
</dbReference>
<comment type="caution">
    <text evidence="2">The sequence shown here is derived from an EMBL/GenBank/DDBJ whole genome shotgun (WGS) entry which is preliminary data.</text>
</comment>
<sequence length="253" mass="28487">MINLLLFLFYQGRIMTWKIVQSGCCSASSNMHRDYELLSQLESIKQPIFHSYEWIGDCATFGHFIQPFDFLNEQAVNRLNLNLAKRPTGGGIVFHVSDLAFSALIPASHSAYSVNTLENYAFVNQVVMQALRAFMGNQALPQLLPEEPLPLDASSKNFCMAKPTKYDVMLEGRKVGGGAQRRTKHGFLHQGTIALAMPKEDFLQEILLPGTCVMTAMKQHSYLLLGANYTHKQLDEARQELKRLLIDGFSEQL</sequence>
<reference evidence="2 3" key="1">
    <citation type="journal article" date="2014" name="Mol. Biol. Evol.">
        <title>Massive expansion of Ubiquitination-related gene families within the Chlamydiae.</title>
        <authorList>
            <person name="Domman D."/>
            <person name="Collingro A."/>
            <person name="Lagkouvardos I."/>
            <person name="Gehre L."/>
            <person name="Weinmaier T."/>
            <person name="Rattei T."/>
            <person name="Subtil A."/>
            <person name="Horn M."/>
        </authorList>
    </citation>
    <scope>NUCLEOTIDE SEQUENCE [LARGE SCALE GENOMIC DNA]</scope>
    <source>
        <strain evidence="2 3">OEW1</strain>
    </source>
</reference>
<dbReference type="PROSITE" id="PS51733">
    <property type="entry name" value="BPL_LPL_CATALYTIC"/>
    <property type="match status" value="1"/>
</dbReference>
<protein>
    <recommendedName>
        <fullName evidence="1">BPL/LPL catalytic domain-containing protein</fullName>
    </recommendedName>
</protein>
<dbReference type="Pfam" id="PF21948">
    <property type="entry name" value="LplA-B_cat"/>
    <property type="match status" value="1"/>
</dbReference>
<gene>
    <name evidence="2" type="ORF">DB43_DL00030</name>
</gene>
<evidence type="ECO:0000313" key="3">
    <source>
        <dbReference type="Proteomes" id="UP000031307"/>
    </source>
</evidence>
<dbReference type="InterPro" id="IPR004143">
    <property type="entry name" value="BPL_LPL_catalytic"/>
</dbReference>
<dbReference type="PATRIC" id="fig|83552.4.peg.37"/>
<evidence type="ECO:0000259" key="1">
    <source>
        <dbReference type="PROSITE" id="PS51733"/>
    </source>
</evidence>
<dbReference type="EMBL" id="JSAM01000006">
    <property type="protein sequence ID" value="KIA78733.1"/>
    <property type="molecule type" value="Genomic_DNA"/>
</dbReference>
<evidence type="ECO:0000313" key="2">
    <source>
        <dbReference type="EMBL" id="KIA78733.1"/>
    </source>
</evidence>
<name>A0A0C1EFC2_9BACT</name>
<organism evidence="2 3">
    <name type="scientific">Parachlamydia acanthamoebae</name>
    <dbReference type="NCBI Taxonomy" id="83552"/>
    <lineage>
        <taxon>Bacteria</taxon>
        <taxon>Pseudomonadati</taxon>
        <taxon>Chlamydiota</taxon>
        <taxon>Chlamydiia</taxon>
        <taxon>Parachlamydiales</taxon>
        <taxon>Parachlamydiaceae</taxon>
        <taxon>Parachlamydia</taxon>
    </lineage>
</organism>
<dbReference type="Proteomes" id="UP000031307">
    <property type="component" value="Unassembled WGS sequence"/>
</dbReference>
<dbReference type="PANTHER" id="PTHR43679:SF2">
    <property type="entry name" value="OCTANOYL-[GCVH]:PROTEIN N-OCTANOYLTRANSFERASE"/>
    <property type="match status" value="1"/>
</dbReference>